<organism evidence="1 2">
    <name type="scientific">Candidatus Parvarchaeum acidiphilum ARMAN-4</name>
    <dbReference type="NCBI Taxonomy" id="662760"/>
    <lineage>
        <taxon>Archaea</taxon>
        <taxon>Candidatus Parvarchaeota</taxon>
        <taxon>Candidatus Parvarchaeum</taxon>
    </lineage>
</organism>
<accession>D2EG88</accession>
<name>D2EG88_PARA4</name>
<dbReference type="EMBL" id="GG730068">
    <property type="protein sequence ID" value="EEZ92628.1"/>
    <property type="molecule type" value="Genomic_DNA"/>
</dbReference>
<dbReference type="Proteomes" id="UP000009375">
    <property type="component" value="Unassembled WGS sequence"/>
</dbReference>
<gene>
    <name evidence="1" type="ORF">BJBARM4_0781</name>
</gene>
<reference evidence="1 2" key="1">
    <citation type="journal article" date="2010" name="Proc. Natl. Acad. Sci. U.S.A.">
        <title>Enigmatic, ultrasmall, uncultivated Archaea.</title>
        <authorList>
            <person name="Baker B.J."/>
            <person name="Comolli L.R."/>
            <person name="Dick G.J."/>
            <person name="Hauser L.J."/>
            <person name="Hyatt D."/>
            <person name="Dill B.D."/>
            <person name="Land M.L."/>
            <person name="Verberkmoes N.C."/>
            <person name="Hettich R.L."/>
            <person name="Banfield J.F."/>
        </authorList>
    </citation>
    <scope>NUCLEOTIDE SEQUENCE [LARGE SCALE GENOMIC DNA]</scope>
</reference>
<dbReference type="AlphaFoldDB" id="D2EG88"/>
<proteinExistence type="predicted"/>
<evidence type="ECO:0000313" key="2">
    <source>
        <dbReference type="Proteomes" id="UP000009375"/>
    </source>
</evidence>
<protein>
    <submittedName>
        <fullName evidence="1">Uncharacterized protein</fullName>
    </submittedName>
</protein>
<sequence length="166" mass="19422">MAKKVDYELIREIRLKHNNAVDLMANRLSLVLPAISIRTYSSSHEPTHVRVAIPLDLKLPLELDDIYFASEIVAKVRPQIEAIGPNNKEKGIYSIIVQTFSDFKPNPWPLKKRWFLDSELEGVIYFDDPLLKYPLNSIRRWNDKRRLPEDIVEFMKHNRRITGKGL</sequence>
<evidence type="ECO:0000313" key="1">
    <source>
        <dbReference type="EMBL" id="EEZ92628.1"/>
    </source>
</evidence>